<evidence type="ECO:0000313" key="3">
    <source>
        <dbReference type="Proteomes" id="UP000276776"/>
    </source>
</evidence>
<dbReference type="EMBL" id="UYYF01004330">
    <property type="protein sequence ID" value="VDN02497.1"/>
    <property type="molecule type" value="Genomic_DNA"/>
</dbReference>
<dbReference type="OMA" id="SQLMMEQ"/>
<organism evidence="4">
    <name type="scientific">Thelazia callipaeda</name>
    <name type="common">Oriental eyeworm</name>
    <name type="synonym">Parasitic nematode</name>
    <dbReference type="NCBI Taxonomy" id="103827"/>
    <lineage>
        <taxon>Eukaryota</taxon>
        <taxon>Metazoa</taxon>
        <taxon>Ecdysozoa</taxon>
        <taxon>Nematoda</taxon>
        <taxon>Chromadorea</taxon>
        <taxon>Rhabditida</taxon>
        <taxon>Spirurina</taxon>
        <taxon>Spiruromorpha</taxon>
        <taxon>Thelazioidea</taxon>
        <taxon>Thelaziidae</taxon>
        <taxon>Thelazia</taxon>
    </lineage>
</organism>
<evidence type="ECO:0000256" key="1">
    <source>
        <dbReference type="SAM" id="MobiDB-lite"/>
    </source>
</evidence>
<accession>A0A0N5CXY4</accession>
<reference evidence="2 3" key="2">
    <citation type="submission" date="2018-11" db="EMBL/GenBank/DDBJ databases">
        <authorList>
            <consortium name="Pathogen Informatics"/>
        </authorList>
    </citation>
    <scope>NUCLEOTIDE SEQUENCE [LARGE SCALE GENOMIC DNA]</scope>
</reference>
<feature type="compositionally biased region" description="Basic and acidic residues" evidence="1">
    <location>
        <begin position="243"/>
        <end position="269"/>
    </location>
</feature>
<reference evidence="4" key="1">
    <citation type="submission" date="2017-02" db="UniProtKB">
        <authorList>
            <consortium name="WormBaseParasite"/>
        </authorList>
    </citation>
    <scope>IDENTIFICATION</scope>
</reference>
<dbReference type="OrthoDB" id="5872681at2759"/>
<dbReference type="Proteomes" id="UP000276776">
    <property type="component" value="Unassembled WGS sequence"/>
</dbReference>
<keyword evidence="3" id="KW-1185">Reference proteome</keyword>
<evidence type="ECO:0000313" key="4">
    <source>
        <dbReference type="WBParaSite" id="TCLT_0000528501-mRNA-1"/>
    </source>
</evidence>
<sequence length="350" mass="39494">MSGSWNSDAMVNSQTTYTVSGSADRSHYQLLEEIECPSELIEVDDDMPYPQLSSNLVLESSEIGVTRLPTAEDDLSTPLVEYNPYNDAFHQYEQQQHHDYILHNYTEEYSIHQQHTNNAITTEPVDNLQNVAPSVYLNEFSAYKSLYSQLPQSQQHDHQYPADALVFDRVLSSMSTDSTVSDITADATHLLLHQLPQNKKQTLLSDTSFPELSNAAMTSAEALKRESQEQQELNRSFTVTKESSPKGHEYIKSSAKGKIESLKKEEIKERPRKPRPPSIREIQNAPIPTRPAKLKPPSKSQLMMEQLKASIEADKLKPKKDVKSKLHEILSAPPPIRSTQLPQVLAENKG</sequence>
<feature type="compositionally biased region" description="Polar residues" evidence="1">
    <location>
        <begin position="230"/>
        <end position="242"/>
    </location>
</feature>
<feature type="region of interest" description="Disordered" evidence="1">
    <location>
        <begin position="327"/>
        <end position="350"/>
    </location>
</feature>
<protein>
    <submittedName>
        <fullName evidence="4">WH2 domain-containing protein</fullName>
    </submittedName>
</protein>
<dbReference type="AlphaFoldDB" id="A0A0N5CXY4"/>
<evidence type="ECO:0000313" key="2">
    <source>
        <dbReference type="EMBL" id="VDN02497.1"/>
    </source>
</evidence>
<dbReference type="WBParaSite" id="TCLT_0000528501-mRNA-1">
    <property type="protein sequence ID" value="TCLT_0000528501-mRNA-1"/>
    <property type="gene ID" value="TCLT_0000528501"/>
</dbReference>
<proteinExistence type="predicted"/>
<gene>
    <name evidence="2" type="ORF">TCLT_LOCUS5274</name>
</gene>
<dbReference type="STRING" id="103827.A0A0N5CXY4"/>
<name>A0A0N5CXY4_THECL</name>
<feature type="region of interest" description="Disordered" evidence="1">
    <location>
        <begin position="218"/>
        <end position="302"/>
    </location>
</feature>